<dbReference type="CDD" id="cd00446">
    <property type="entry name" value="GrpE"/>
    <property type="match status" value="1"/>
</dbReference>
<dbReference type="InterPro" id="IPR009012">
    <property type="entry name" value="GrpE_head"/>
</dbReference>
<dbReference type="SUPFAM" id="SSF58014">
    <property type="entry name" value="Coiled-coil domain of nucleotide exchange factor GrpE"/>
    <property type="match status" value="1"/>
</dbReference>
<keyword evidence="2 3" id="KW-0143">Chaperone</keyword>
<dbReference type="GO" id="GO:0006457">
    <property type="term" value="P:protein folding"/>
    <property type="evidence" value="ECO:0007669"/>
    <property type="project" value="InterPro"/>
</dbReference>
<dbReference type="InterPro" id="IPR000740">
    <property type="entry name" value="GrpE"/>
</dbReference>
<comment type="function">
    <text evidence="3">Participates actively in the response to hyperosmotic and heat shock by preventing the aggregation of stress-denatured proteins, in association with DnaK and GrpE. It is the nucleotide exchange factor for DnaK and may function as a thermosensor. Unfolded proteins bind initially to DnaJ; upon interaction with the DnaJ-bound protein, DnaK hydrolyzes its bound ATP, resulting in the formation of a stable complex. GrpE releases ADP from DnaK; ATP binding to DnaK triggers the release of the substrate protein, thus completing the reaction cycle. Several rounds of ATP-dependent interactions between DnaJ, DnaK and GrpE are required for fully efficient folding.</text>
</comment>
<dbReference type="GO" id="GO:0042803">
    <property type="term" value="F:protein homodimerization activity"/>
    <property type="evidence" value="ECO:0007669"/>
    <property type="project" value="InterPro"/>
</dbReference>
<dbReference type="Gene3D" id="2.30.22.10">
    <property type="entry name" value="Head domain of nucleotide exchange factor GrpE"/>
    <property type="match status" value="1"/>
</dbReference>
<evidence type="ECO:0000256" key="3">
    <source>
        <dbReference type="HAMAP-Rule" id="MF_01151"/>
    </source>
</evidence>
<evidence type="ECO:0000256" key="1">
    <source>
        <dbReference type="ARBA" id="ARBA00009054"/>
    </source>
</evidence>
<dbReference type="HAMAP" id="MF_01151">
    <property type="entry name" value="GrpE"/>
    <property type="match status" value="1"/>
</dbReference>
<comment type="subunit">
    <text evidence="3">Homodimer.</text>
</comment>
<keyword evidence="3" id="KW-0346">Stress response</keyword>
<accession>A0A1F7JGF1</accession>
<dbReference type="InterPro" id="IPR013805">
    <property type="entry name" value="GrpE_CC"/>
</dbReference>
<dbReference type="EMBL" id="MGAV01000013">
    <property type="protein sequence ID" value="OGK54701.1"/>
    <property type="molecule type" value="Genomic_DNA"/>
</dbReference>
<dbReference type="PANTHER" id="PTHR21237:SF23">
    <property type="entry name" value="GRPE PROTEIN HOMOLOG, MITOCHONDRIAL"/>
    <property type="match status" value="1"/>
</dbReference>
<protein>
    <recommendedName>
        <fullName evidence="3">Protein GrpE</fullName>
    </recommendedName>
    <alternativeName>
        <fullName evidence="3">HSP-70 cofactor</fullName>
    </alternativeName>
</protein>
<dbReference type="GO" id="GO:0005737">
    <property type="term" value="C:cytoplasm"/>
    <property type="evidence" value="ECO:0007669"/>
    <property type="project" value="UniProtKB-SubCell"/>
</dbReference>
<dbReference type="GO" id="GO:0000774">
    <property type="term" value="F:adenyl-nucleotide exchange factor activity"/>
    <property type="evidence" value="ECO:0007669"/>
    <property type="project" value="InterPro"/>
</dbReference>
<evidence type="ECO:0000256" key="2">
    <source>
        <dbReference type="ARBA" id="ARBA00023186"/>
    </source>
</evidence>
<reference evidence="5 6" key="1">
    <citation type="journal article" date="2016" name="Nat. Commun.">
        <title>Thousands of microbial genomes shed light on interconnected biogeochemical processes in an aquifer system.</title>
        <authorList>
            <person name="Anantharaman K."/>
            <person name="Brown C.T."/>
            <person name="Hug L.A."/>
            <person name="Sharon I."/>
            <person name="Castelle C.J."/>
            <person name="Probst A.J."/>
            <person name="Thomas B.C."/>
            <person name="Singh A."/>
            <person name="Wilkins M.J."/>
            <person name="Karaoz U."/>
            <person name="Brodie E.L."/>
            <person name="Williams K.H."/>
            <person name="Hubbard S.S."/>
            <person name="Banfield J.F."/>
        </authorList>
    </citation>
    <scope>NUCLEOTIDE SEQUENCE [LARGE SCALE GENOMIC DNA]</scope>
</reference>
<dbReference type="SUPFAM" id="SSF51064">
    <property type="entry name" value="Head domain of nucleotide exchange factor GrpE"/>
    <property type="match status" value="1"/>
</dbReference>
<evidence type="ECO:0000313" key="5">
    <source>
        <dbReference type="EMBL" id="OGK54701.1"/>
    </source>
</evidence>
<dbReference type="Pfam" id="PF01025">
    <property type="entry name" value="GrpE"/>
    <property type="match status" value="1"/>
</dbReference>
<keyword evidence="3" id="KW-0963">Cytoplasm</keyword>
<proteinExistence type="inferred from homology"/>
<comment type="similarity">
    <text evidence="1 3 4">Belongs to the GrpE family.</text>
</comment>
<sequence>MDTPKKIKPVKEEIKSEVKQETLEWKNKYLRALADYHNLEKRTSDQLNSGIINAKKTFLSHFLSVLDNIDRAEIFITDPGLKIVRDELVKVLKDEQIVEMDILSKPFNPHVAECVALVDDDNEGIVKEIVRKGYMIGDTLLRPAQVKVSQKKLQVNKSE</sequence>
<dbReference type="AlphaFoldDB" id="A0A1F7JGF1"/>
<organism evidence="5 6">
    <name type="scientific">Candidatus Roizmanbacteria bacterium RIFCSPLOWO2_02_FULL_36_11</name>
    <dbReference type="NCBI Taxonomy" id="1802071"/>
    <lineage>
        <taxon>Bacteria</taxon>
        <taxon>Candidatus Roizmaniibacteriota</taxon>
    </lineage>
</organism>
<comment type="caution">
    <text evidence="5">The sequence shown here is derived from an EMBL/GenBank/DDBJ whole genome shotgun (WGS) entry which is preliminary data.</text>
</comment>
<dbReference type="PRINTS" id="PR00773">
    <property type="entry name" value="GRPEPROTEIN"/>
</dbReference>
<evidence type="ECO:0000256" key="4">
    <source>
        <dbReference type="RuleBase" id="RU004478"/>
    </source>
</evidence>
<dbReference type="Gene3D" id="3.90.20.20">
    <property type="match status" value="1"/>
</dbReference>
<dbReference type="GO" id="GO:0051087">
    <property type="term" value="F:protein-folding chaperone binding"/>
    <property type="evidence" value="ECO:0007669"/>
    <property type="project" value="InterPro"/>
</dbReference>
<evidence type="ECO:0000313" key="6">
    <source>
        <dbReference type="Proteomes" id="UP000177418"/>
    </source>
</evidence>
<dbReference type="Proteomes" id="UP000177418">
    <property type="component" value="Unassembled WGS sequence"/>
</dbReference>
<gene>
    <name evidence="3" type="primary">grpE</name>
    <name evidence="5" type="ORF">A3H78_05395</name>
</gene>
<dbReference type="PANTHER" id="PTHR21237">
    <property type="entry name" value="GRPE PROTEIN"/>
    <property type="match status" value="1"/>
</dbReference>
<dbReference type="GO" id="GO:0051082">
    <property type="term" value="F:unfolded protein binding"/>
    <property type="evidence" value="ECO:0007669"/>
    <property type="project" value="TreeGrafter"/>
</dbReference>
<name>A0A1F7JGF1_9BACT</name>
<comment type="subcellular location">
    <subcellularLocation>
        <location evidence="3">Cytoplasm</location>
    </subcellularLocation>
</comment>